<dbReference type="STRING" id="667725.A0A0L0F063"/>
<reference evidence="7 8" key="1">
    <citation type="submission" date="2011-02" db="EMBL/GenBank/DDBJ databases">
        <title>The Genome Sequence of Sphaeroforma arctica JP610.</title>
        <authorList>
            <consortium name="The Broad Institute Genome Sequencing Platform"/>
            <person name="Russ C."/>
            <person name="Cuomo C."/>
            <person name="Young S.K."/>
            <person name="Zeng Q."/>
            <person name="Gargeya S."/>
            <person name="Alvarado L."/>
            <person name="Berlin A."/>
            <person name="Chapman S.B."/>
            <person name="Chen Z."/>
            <person name="Freedman E."/>
            <person name="Gellesch M."/>
            <person name="Goldberg J."/>
            <person name="Griggs A."/>
            <person name="Gujja S."/>
            <person name="Heilman E."/>
            <person name="Heiman D."/>
            <person name="Howarth C."/>
            <person name="Mehta T."/>
            <person name="Neiman D."/>
            <person name="Pearson M."/>
            <person name="Roberts A."/>
            <person name="Saif S."/>
            <person name="Shea T."/>
            <person name="Shenoy N."/>
            <person name="Sisk P."/>
            <person name="Stolte C."/>
            <person name="Sykes S."/>
            <person name="White J."/>
            <person name="Yandava C."/>
            <person name="Burger G."/>
            <person name="Gray M.W."/>
            <person name="Holland P.W.H."/>
            <person name="King N."/>
            <person name="Lang F.B.F."/>
            <person name="Roger A.J."/>
            <person name="Ruiz-Trillo I."/>
            <person name="Haas B."/>
            <person name="Nusbaum C."/>
            <person name="Birren B."/>
        </authorList>
    </citation>
    <scope>NUCLEOTIDE SEQUENCE [LARGE SCALE GENOMIC DNA]</scope>
    <source>
        <strain evidence="7 8">JP610</strain>
    </source>
</reference>
<evidence type="ECO:0000313" key="8">
    <source>
        <dbReference type="Proteomes" id="UP000054560"/>
    </source>
</evidence>
<dbReference type="Proteomes" id="UP000054560">
    <property type="component" value="Unassembled WGS sequence"/>
</dbReference>
<feature type="non-terminal residue" evidence="7">
    <location>
        <position position="100"/>
    </location>
</feature>
<dbReference type="RefSeq" id="XP_014143916.1">
    <property type="nucleotide sequence ID" value="XM_014288441.1"/>
</dbReference>
<feature type="non-terminal residue" evidence="7">
    <location>
        <position position="1"/>
    </location>
</feature>
<dbReference type="EMBL" id="KQ252464">
    <property type="protein sequence ID" value="KNC70014.1"/>
    <property type="molecule type" value="Genomic_DNA"/>
</dbReference>
<dbReference type="GeneID" id="25917969"/>
<keyword evidence="2 6" id="KW-0949">S-adenosyl-L-methionine</keyword>
<keyword evidence="3" id="KW-0805">Transcription regulation</keyword>
<dbReference type="Gene3D" id="3.40.50.150">
    <property type="entry name" value="Vaccinia Virus protein VP39"/>
    <property type="match status" value="1"/>
</dbReference>
<dbReference type="GO" id="GO:0070611">
    <property type="term" value="F:histone H3R2 methyltransferase activity"/>
    <property type="evidence" value="ECO:0007669"/>
    <property type="project" value="TreeGrafter"/>
</dbReference>
<dbReference type="AlphaFoldDB" id="A0A0L0F063"/>
<dbReference type="eggNOG" id="KOG1500">
    <property type="taxonomic scope" value="Eukaryota"/>
</dbReference>
<dbReference type="InterPro" id="IPR029063">
    <property type="entry name" value="SAM-dependent_MTases_sf"/>
</dbReference>
<accession>A0A0L0F063</accession>
<keyword evidence="6" id="KW-0489">Methyltransferase</keyword>
<dbReference type="GO" id="GO:0032259">
    <property type="term" value="P:methylation"/>
    <property type="evidence" value="ECO:0007669"/>
    <property type="project" value="UniProtKB-KW"/>
</dbReference>
<dbReference type="GO" id="GO:0035242">
    <property type="term" value="F:protein-arginine omega-N asymmetric methyltransferase activity"/>
    <property type="evidence" value="ECO:0007669"/>
    <property type="project" value="UniProtKB-EC"/>
</dbReference>
<gene>
    <name evidence="7" type="ORF">SARC_17465</name>
</gene>
<evidence type="ECO:0000256" key="2">
    <source>
        <dbReference type="ARBA" id="ARBA00022691"/>
    </source>
</evidence>
<dbReference type="PANTHER" id="PTHR11006">
    <property type="entry name" value="PROTEIN ARGININE N-METHYLTRANSFERASE"/>
    <property type="match status" value="1"/>
</dbReference>
<keyword evidence="6" id="KW-0808">Transferase</keyword>
<evidence type="ECO:0000256" key="6">
    <source>
        <dbReference type="PROSITE-ProRule" id="PRU01015"/>
    </source>
</evidence>
<dbReference type="SUPFAM" id="SSF53335">
    <property type="entry name" value="S-adenosyl-L-methionine-dependent methyltransferases"/>
    <property type="match status" value="1"/>
</dbReference>
<dbReference type="PROSITE" id="PS51678">
    <property type="entry name" value="SAM_MT_PRMT"/>
    <property type="match status" value="1"/>
</dbReference>
<evidence type="ECO:0000256" key="3">
    <source>
        <dbReference type="ARBA" id="ARBA00023015"/>
    </source>
</evidence>
<proteinExistence type="predicted"/>
<name>A0A0L0F063_9EUKA</name>
<dbReference type="InterPro" id="IPR025799">
    <property type="entry name" value="Arg_MeTrfase"/>
</dbReference>
<evidence type="ECO:0000313" key="7">
    <source>
        <dbReference type="EMBL" id="KNC70014.1"/>
    </source>
</evidence>
<evidence type="ECO:0000256" key="1">
    <source>
        <dbReference type="ARBA" id="ARBA00011925"/>
    </source>
</evidence>
<comment type="catalytic activity">
    <reaction evidence="5">
        <text>L-arginyl-[protein] + 2 S-adenosyl-L-methionine = N(omega),N(omega)-dimethyl-L-arginyl-[protein] + 2 S-adenosyl-L-homocysteine + 2 H(+)</text>
        <dbReference type="Rhea" id="RHEA:48096"/>
        <dbReference type="Rhea" id="RHEA-COMP:10532"/>
        <dbReference type="Rhea" id="RHEA-COMP:11991"/>
        <dbReference type="ChEBI" id="CHEBI:15378"/>
        <dbReference type="ChEBI" id="CHEBI:29965"/>
        <dbReference type="ChEBI" id="CHEBI:57856"/>
        <dbReference type="ChEBI" id="CHEBI:59789"/>
        <dbReference type="ChEBI" id="CHEBI:61897"/>
        <dbReference type="EC" id="2.1.1.319"/>
    </reaction>
</comment>
<keyword evidence="4" id="KW-0804">Transcription</keyword>
<protein>
    <recommendedName>
        <fullName evidence="1">type I protein arginine methyltransferase</fullName>
        <ecNumber evidence="1">2.1.1.319</ecNumber>
    </recommendedName>
</protein>
<dbReference type="OrthoDB" id="7848332at2759"/>
<evidence type="ECO:0000256" key="4">
    <source>
        <dbReference type="ARBA" id="ARBA00023163"/>
    </source>
</evidence>
<sequence>VYAIEASHMAVGARTLAEGNGFGDRLIVIKGKVEEVDVPEQVDMIISEPMGTLLVNERMLESYVHARKWLKKGGNMFPSRGVMYAQPFQDDELHMECFSK</sequence>
<organism evidence="7 8">
    <name type="scientific">Sphaeroforma arctica JP610</name>
    <dbReference type="NCBI Taxonomy" id="667725"/>
    <lineage>
        <taxon>Eukaryota</taxon>
        <taxon>Ichthyosporea</taxon>
        <taxon>Ichthyophonida</taxon>
        <taxon>Sphaeroforma</taxon>
    </lineage>
</organism>
<evidence type="ECO:0000256" key="5">
    <source>
        <dbReference type="ARBA" id="ARBA00049086"/>
    </source>
</evidence>
<dbReference type="PANTHER" id="PTHR11006:SF10">
    <property type="entry name" value="HISTONE-ARGININE METHYLTRANSFERASE CARMER-RELATED"/>
    <property type="match status" value="1"/>
</dbReference>
<keyword evidence="8" id="KW-1185">Reference proteome</keyword>
<dbReference type="EC" id="2.1.1.319" evidence="1"/>